<evidence type="ECO:0000313" key="1">
    <source>
        <dbReference type="EMBL" id="KAJ3007513.1"/>
    </source>
</evidence>
<sequence length="545" mass="60647">MSSWKTYFTKGTGHLRAGRYQEAIDCFSEALRLGGDAASVSEYRAAAYQKVGKLKDALRDAKTVIDLRPDRWQGYARSARLFLQGHKYDAASRMVELALERVPADQARGREGLISLKEDINLAREAVRKLAVQNAYHFGNLPVEIATRIFSMALEEEHTLVLTLAQVCRNWRLTVLDTPAFWGILVLGKHRPKQKVKLWRQRARDRFSALAILDSFSDHTLALQELQDVPLDTLRVFRCEGYKLLPLLASIPNLSTSVLASLDTLVLQLPYTSSYPICAPDTPEFKWRILRFARFIPENLLQIAKRSTHLTSITLNDCPVFSLWSEFLLLLHRNPALTSLELWHLNTPANPQLPEGEASLPEVITLPVLEVVTISNCRSLANSLLPRLAAPSLKALHIASHSERLDACMTWIAQGPAATLTALSLERSPVQVSHLTTTLKAATSLQSLQITHLSGVALPVLELLATPIGAAKPFRQGDDARSARRVHCPALRHLNLSHCPDVAASLLIAMVKLRLPETQAAAADSAELPRRQRILLLHLCNLWSP</sequence>
<proteinExistence type="predicted"/>
<dbReference type="Proteomes" id="UP001144978">
    <property type="component" value="Unassembled WGS sequence"/>
</dbReference>
<comment type="caution">
    <text evidence="1">The sequence shown here is derived from an EMBL/GenBank/DDBJ whole genome shotgun (WGS) entry which is preliminary data.</text>
</comment>
<name>A0ACC1Q0H6_9APHY</name>
<gene>
    <name evidence="1" type="ORF">NUW54_g3522</name>
</gene>
<protein>
    <submittedName>
        <fullName evidence="1">Uncharacterized protein</fullName>
    </submittedName>
</protein>
<keyword evidence="2" id="KW-1185">Reference proteome</keyword>
<evidence type="ECO:0000313" key="2">
    <source>
        <dbReference type="Proteomes" id="UP001144978"/>
    </source>
</evidence>
<reference evidence="1" key="1">
    <citation type="submission" date="2022-08" db="EMBL/GenBank/DDBJ databases">
        <title>Genome Sequence of Pycnoporus sanguineus.</title>
        <authorList>
            <person name="Buettner E."/>
        </authorList>
    </citation>
    <scope>NUCLEOTIDE SEQUENCE</scope>
    <source>
        <strain evidence="1">CG-C14</strain>
    </source>
</reference>
<accession>A0ACC1Q0H6</accession>
<organism evidence="1 2">
    <name type="scientific">Trametes sanguinea</name>
    <dbReference type="NCBI Taxonomy" id="158606"/>
    <lineage>
        <taxon>Eukaryota</taxon>
        <taxon>Fungi</taxon>
        <taxon>Dikarya</taxon>
        <taxon>Basidiomycota</taxon>
        <taxon>Agaricomycotina</taxon>
        <taxon>Agaricomycetes</taxon>
        <taxon>Polyporales</taxon>
        <taxon>Polyporaceae</taxon>
        <taxon>Trametes</taxon>
    </lineage>
</organism>
<dbReference type="EMBL" id="JANSHE010000742">
    <property type="protein sequence ID" value="KAJ3007513.1"/>
    <property type="molecule type" value="Genomic_DNA"/>
</dbReference>